<sequence length="187" mass="20702">MKPRIEIVEPQAGWPDAFAALKAAILIAIPPPHAIHHIGSTAVPRLPAKDVIDIQITVTDLAAFDDSGLVARGFVARLGLVDHAPPGRDLAGAERLKRFYKAPGRPANIHVRELGRYNQRFALLCRDFLRTHPVATAAYALIKQRLAARFPDDDDAYYDIKDPVFDIIIDGAEEWALRTGWRLPEGD</sequence>
<dbReference type="Gene3D" id="3.30.460.10">
    <property type="entry name" value="Beta Polymerase, domain 2"/>
    <property type="match status" value="1"/>
</dbReference>
<organism evidence="1 2">
    <name type="scientific">Kaistia geumhonensis</name>
    <dbReference type="NCBI Taxonomy" id="410839"/>
    <lineage>
        <taxon>Bacteria</taxon>
        <taxon>Pseudomonadati</taxon>
        <taxon>Pseudomonadota</taxon>
        <taxon>Alphaproteobacteria</taxon>
        <taxon>Hyphomicrobiales</taxon>
        <taxon>Kaistiaceae</taxon>
        <taxon>Kaistia</taxon>
    </lineage>
</organism>
<protein>
    <submittedName>
        <fullName evidence="1">GrpB-like predicted nucleotidyltransferase (UPF0157 family)</fullName>
    </submittedName>
</protein>
<proteinExistence type="predicted"/>
<dbReference type="InterPro" id="IPR007344">
    <property type="entry name" value="GrpB/CoaE"/>
</dbReference>
<dbReference type="Proteomes" id="UP001223743">
    <property type="component" value="Unassembled WGS sequence"/>
</dbReference>
<comment type="caution">
    <text evidence="1">The sequence shown here is derived from an EMBL/GenBank/DDBJ whole genome shotgun (WGS) entry which is preliminary data.</text>
</comment>
<dbReference type="SUPFAM" id="SSF81301">
    <property type="entry name" value="Nucleotidyltransferase"/>
    <property type="match status" value="1"/>
</dbReference>
<dbReference type="Pfam" id="PF04229">
    <property type="entry name" value="GrpB"/>
    <property type="match status" value="1"/>
</dbReference>
<evidence type="ECO:0000313" key="2">
    <source>
        <dbReference type="Proteomes" id="UP001223743"/>
    </source>
</evidence>
<dbReference type="PANTHER" id="PTHR34822">
    <property type="entry name" value="GRPB DOMAIN PROTEIN (AFU_ORTHOLOGUE AFUA_1G01530)"/>
    <property type="match status" value="1"/>
</dbReference>
<evidence type="ECO:0000313" key="1">
    <source>
        <dbReference type="EMBL" id="MDQ0517871.1"/>
    </source>
</evidence>
<reference evidence="1 2" key="1">
    <citation type="submission" date="2023-07" db="EMBL/GenBank/DDBJ databases">
        <title>Genomic Encyclopedia of Type Strains, Phase IV (KMG-IV): sequencing the most valuable type-strain genomes for metagenomic binning, comparative biology and taxonomic classification.</title>
        <authorList>
            <person name="Goeker M."/>
        </authorList>
    </citation>
    <scope>NUCLEOTIDE SEQUENCE [LARGE SCALE GENOMIC DNA]</scope>
    <source>
        <strain evidence="1 2">B1-1</strain>
    </source>
</reference>
<dbReference type="RefSeq" id="WP_266282627.1">
    <property type="nucleotide sequence ID" value="NZ_JAPKNF010000002.1"/>
</dbReference>
<dbReference type="InterPro" id="IPR043519">
    <property type="entry name" value="NT_sf"/>
</dbReference>
<keyword evidence="2" id="KW-1185">Reference proteome</keyword>
<accession>A0ABU0MA69</accession>
<name>A0ABU0MA69_9HYPH</name>
<dbReference type="PANTHER" id="PTHR34822:SF1">
    <property type="entry name" value="GRPB FAMILY PROTEIN"/>
    <property type="match status" value="1"/>
</dbReference>
<gene>
    <name evidence="1" type="ORF">QO015_003484</name>
</gene>
<dbReference type="EMBL" id="JAUSWJ010000001">
    <property type="protein sequence ID" value="MDQ0517871.1"/>
    <property type="molecule type" value="Genomic_DNA"/>
</dbReference>